<dbReference type="InterPro" id="IPR050314">
    <property type="entry name" value="Glycosyl_Hydrlase_18"/>
</dbReference>
<name>A0A6P8J1N3_ACTTE</name>
<feature type="domain" description="GH18" evidence="8">
    <location>
        <begin position="19"/>
        <end position="388"/>
    </location>
</feature>
<accession>A0A6P8J1N3</accession>
<dbReference type="Gene3D" id="3.20.20.80">
    <property type="entry name" value="Glycosidases"/>
    <property type="match status" value="1"/>
</dbReference>
<dbReference type="CDD" id="cd02872">
    <property type="entry name" value="GH18_chitolectin_chitotriosidase"/>
    <property type="match status" value="1"/>
</dbReference>
<feature type="signal peptide" evidence="7">
    <location>
        <begin position="1"/>
        <end position="17"/>
    </location>
</feature>
<dbReference type="Gene3D" id="3.10.50.10">
    <property type="match status" value="1"/>
</dbReference>
<evidence type="ECO:0000256" key="7">
    <source>
        <dbReference type="SAM" id="SignalP"/>
    </source>
</evidence>
<dbReference type="FunFam" id="3.10.50.10:FF:000001">
    <property type="entry name" value="Chitinase 3-like 1"/>
    <property type="match status" value="1"/>
</dbReference>
<dbReference type="FunCoup" id="A0A6P8J1N3">
    <property type="interactions" value="100"/>
</dbReference>
<dbReference type="InterPro" id="IPR001223">
    <property type="entry name" value="Glyco_hydro18_cat"/>
</dbReference>
<proteinExistence type="inferred from homology"/>
<dbReference type="AlphaFoldDB" id="A0A6P8J1N3"/>
<dbReference type="GeneID" id="116307680"/>
<evidence type="ECO:0000256" key="5">
    <source>
        <dbReference type="RuleBase" id="RU004453"/>
    </source>
</evidence>
<dbReference type="InterPro" id="IPR011583">
    <property type="entry name" value="Chitinase_II/V-like_cat"/>
</dbReference>
<evidence type="ECO:0000256" key="2">
    <source>
        <dbReference type="ARBA" id="ARBA00023157"/>
    </source>
</evidence>
<evidence type="ECO:0000256" key="6">
    <source>
        <dbReference type="SAM" id="MobiDB-lite"/>
    </source>
</evidence>
<dbReference type="GO" id="GO:0004568">
    <property type="term" value="F:chitinase activity"/>
    <property type="evidence" value="ECO:0007669"/>
    <property type="project" value="UniProtKB-ARBA"/>
</dbReference>
<sequence length="453" mass="49992">MRLLIVLLLAVISYATGSYVRVCYHTNWSQYRPGAGRYFPENIDPFLCTHLVYSFAKIAQDNTLAMFEWNDDKLYPRFNNLKKKNPALKTLLAVGGWNHENYNSPFSRMVRTAATRKVFIDSSIKLLRTWGFDGFDLDWEYPGVKDRGGSPPEDKQRFTVLCQELLDAFKREAQETNRPRLLLTAAVAAGKGTIDKAYEVPKIAQILDLINLMAYDLRGKWESNTGHHTALVGPPGEILTVSFAVQYWIDKGAPANKIALGMGTYGRAFKLVNANDNGLGAPARGNPTKGQYTRESGFLAYYEICKMNLKRTSTEQSAVKAPYGYVNDQWVGYDDPSSLKLKVDQIIKAKGLAGAMFWALPLDDFSGNFCGQGPYPLMNAVKRYLGGGGPSPPIGPTDPATQPPVTQPPVTQPPPPSGPCKAIPPYDTQPGMNDWCNQMCALGNCPATHCVCA</sequence>
<dbReference type="GO" id="GO:0005975">
    <property type="term" value="P:carbohydrate metabolic process"/>
    <property type="evidence" value="ECO:0007669"/>
    <property type="project" value="InterPro"/>
</dbReference>
<dbReference type="KEGG" id="aten:116307680"/>
<dbReference type="PANTHER" id="PTHR11177">
    <property type="entry name" value="CHITINASE"/>
    <property type="match status" value="1"/>
</dbReference>
<keyword evidence="9" id="KW-1185">Reference proteome</keyword>
<dbReference type="SMART" id="SM00636">
    <property type="entry name" value="Glyco_18"/>
    <property type="match status" value="1"/>
</dbReference>
<dbReference type="InParanoid" id="A0A6P8J1N3"/>
<evidence type="ECO:0000313" key="10">
    <source>
        <dbReference type="RefSeq" id="XP_031573816.1"/>
    </source>
</evidence>
<dbReference type="PROSITE" id="PS01095">
    <property type="entry name" value="GH18_1"/>
    <property type="match status" value="1"/>
</dbReference>
<reference evidence="10" key="1">
    <citation type="submission" date="2025-08" db="UniProtKB">
        <authorList>
            <consortium name="RefSeq"/>
        </authorList>
    </citation>
    <scope>IDENTIFICATION</scope>
    <source>
        <tissue evidence="10">Tentacle</tissue>
    </source>
</reference>
<evidence type="ECO:0000256" key="4">
    <source>
        <dbReference type="RuleBase" id="RU000489"/>
    </source>
</evidence>
<dbReference type="RefSeq" id="XP_031573816.1">
    <property type="nucleotide sequence ID" value="XM_031717956.1"/>
</dbReference>
<dbReference type="GO" id="GO:0006032">
    <property type="term" value="P:chitin catabolic process"/>
    <property type="evidence" value="ECO:0007669"/>
    <property type="project" value="TreeGrafter"/>
</dbReference>
<gene>
    <name evidence="10" type="primary">LOC116307680</name>
</gene>
<dbReference type="OrthoDB" id="76388at2759"/>
<dbReference type="SUPFAM" id="SSF54556">
    <property type="entry name" value="Chitinase insertion domain"/>
    <property type="match status" value="1"/>
</dbReference>
<dbReference type="FunFam" id="3.20.20.80:FF:000356">
    <property type="entry name" value="Predicted protein"/>
    <property type="match status" value="1"/>
</dbReference>
<keyword evidence="1 4" id="KW-0378">Hydrolase</keyword>
<dbReference type="SUPFAM" id="SSF51445">
    <property type="entry name" value="(Trans)glycosidases"/>
    <property type="match status" value="1"/>
</dbReference>
<feature type="region of interest" description="Disordered" evidence="6">
    <location>
        <begin position="388"/>
        <end position="424"/>
    </location>
</feature>
<evidence type="ECO:0000256" key="3">
    <source>
        <dbReference type="ARBA" id="ARBA00023295"/>
    </source>
</evidence>
<keyword evidence="7" id="KW-0732">Signal</keyword>
<dbReference type="InterPro" id="IPR017853">
    <property type="entry name" value="GH"/>
</dbReference>
<dbReference type="PANTHER" id="PTHR11177:SF317">
    <property type="entry name" value="CHITINASE 12-RELATED"/>
    <property type="match status" value="1"/>
</dbReference>
<dbReference type="InterPro" id="IPR001579">
    <property type="entry name" value="Glyco_hydro_18_chit_AS"/>
</dbReference>
<organism evidence="9 10">
    <name type="scientific">Actinia tenebrosa</name>
    <name type="common">Australian red waratah sea anemone</name>
    <dbReference type="NCBI Taxonomy" id="6105"/>
    <lineage>
        <taxon>Eukaryota</taxon>
        <taxon>Metazoa</taxon>
        <taxon>Cnidaria</taxon>
        <taxon>Anthozoa</taxon>
        <taxon>Hexacorallia</taxon>
        <taxon>Actiniaria</taxon>
        <taxon>Actiniidae</taxon>
        <taxon>Actinia</taxon>
    </lineage>
</organism>
<dbReference type="GO" id="GO:0008061">
    <property type="term" value="F:chitin binding"/>
    <property type="evidence" value="ECO:0007669"/>
    <property type="project" value="InterPro"/>
</dbReference>
<dbReference type="Pfam" id="PF00704">
    <property type="entry name" value="Glyco_hydro_18"/>
    <property type="match status" value="1"/>
</dbReference>
<dbReference type="GO" id="GO:0005576">
    <property type="term" value="C:extracellular region"/>
    <property type="evidence" value="ECO:0007669"/>
    <property type="project" value="TreeGrafter"/>
</dbReference>
<keyword evidence="3 4" id="KW-0326">Glycosidase</keyword>
<evidence type="ECO:0000313" key="9">
    <source>
        <dbReference type="Proteomes" id="UP000515163"/>
    </source>
</evidence>
<dbReference type="PROSITE" id="PS51910">
    <property type="entry name" value="GH18_2"/>
    <property type="match status" value="1"/>
</dbReference>
<feature type="chain" id="PRO_5028326828" evidence="7">
    <location>
        <begin position="18"/>
        <end position="453"/>
    </location>
</feature>
<dbReference type="Proteomes" id="UP000515163">
    <property type="component" value="Unplaced"/>
</dbReference>
<protein>
    <submittedName>
        <fullName evidence="10">Acidic mammalian chitinase-like</fullName>
    </submittedName>
</protein>
<comment type="similarity">
    <text evidence="5">Belongs to the glycosyl hydrolase 18 family.</text>
</comment>
<keyword evidence="2" id="KW-1015">Disulfide bond</keyword>
<evidence type="ECO:0000259" key="8">
    <source>
        <dbReference type="PROSITE" id="PS51910"/>
    </source>
</evidence>
<evidence type="ECO:0000256" key="1">
    <source>
        <dbReference type="ARBA" id="ARBA00022801"/>
    </source>
</evidence>
<feature type="compositionally biased region" description="Pro residues" evidence="6">
    <location>
        <begin position="390"/>
        <end position="418"/>
    </location>
</feature>
<dbReference type="InterPro" id="IPR029070">
    <property type="entry name" value="Chitinase_insertion_sf"/>
</dbReference>